<keyword evidence="3" id="KW-1185">Reference proteome</keyword>
<evidence type="ECO:0000313" key="2">
    <source>
        <dbReference type="EMBL" id="WPH03733.1"/>
    </source>
</evidence>
<name>A0AAQ3RDP7_9PEZI</name>
<sequence>MVDSGHFALHTETRVVSRERQRDVGWPRRSHYKSQRLFAFSTSTREMSVDWQRARLDRHTLHTIHLQLFIRPAAPPFPVTGSGLNSKCTFSCIQLTIITILLLIFTYFLTSTSIMAFPLLFCVAEEAKAFACKIANMEIPGGGPKVFYLVKSRH</sequence>
<keyword evidence="1" id="KW-1133">Transmembrane helix</keyword>
<gene>
    <name evidence="2" type="ORF">R9X50_00661600</name>
</gene>
<accession>A0AAQ3RDP7</accession>
<protein>
    <submittedName>
        <fullName evidence="2">Uncharacterized protein</fullName>
    </submittedName>
</protein>
<organism evidence="2 3">
    <name type="scientific">Acrodontium crateriforme</name>
    <dbReference type="NCBI Taxonomy" id="150365"/>
    <lineage>
        <taxon>Eukaryota</taxon>
        <taxon>Fungi</taxon>
        <taxon>Dikarya</taxon>
        <taxon>Ascomycota</taxon>
        <taxon>Pezizomycotina</taxon>
        <taxon>Dothideomycetes</taxon>
        <taxon>Dothideomycetidae</taxon>
        <taxon>Mycosphaerellales</taxon>
        <taxon>Teratosphaeriaceae</taxon>
        <taxon>Acrodontium</taxon>
    </lineage>
</organism>
<proteinExistence type="predicted"/>
<reference evidence="2 3" key="1">
    <citation type="submission" date="2023-11" db="EMBL/GenBank/DDBJ databases">
        <title>An acidophilic fungus is an integral part of prey digestion in a carnivorous sundew plant.</title>
        <authorList>
            <person name="Tsai I.J."/>
        </authorList>
    </citation>
    <scope>NUCLEOTIDE SEQUENCE [LARGE SCALE GENOMIC DNA]</scope>
    <source>
        <strain evidence="2">169a</strain>
    </source>
</reference>
<keyword evidence="1" id="KW-0472">Membrane</keyword>
<dbReference type="Proteomes" id="UP001303373">
    <property type="component" value="Chromosome 11"/>
</dbReference>
<evidence type="ECO:0000256" key="1">
    <source>
        <dbReference type="SAM" id="Phobius"/>
    </source>
</evidence>
<feature type="transmembrane region" description="Helical" evidence="1">
    <location>
        <begin position="95"/>
        <end position="123"/>
    </location>
</feature>
<evidence type="ECO:0000313" key="3">
    <source>
        <dbReference type="Proteomes" id="UP001303373"/>
    </source>
</evidence>
<dbReference type="EMBL" id="CP138590">
    <property type="protein sequence ID" value="WPH03733.1"/>
    <property type="molecule type" value="Genomic_DNA"/>
</dbReference>
<keyword evidence="1" id="KW-0812">Transmembrane</keyword>
<dbReference type="AlphaFoldDB" id="A0AAQ3RDP7"/>